<reference evidence="4 5" key="1">
    <citation type="submission" date="2018-03" db="EMBL/GenBank/DDBJ databases">
        <authorList>
            <person name="Guldener U."/>
        </authorList>
    </citation>
    <scope>NUCLEOTIDE SEQUENCE [LARGE SCALE GENOMIC DNA]</scope>
    <source>
        <strain evidence="4 5">DAOM196992</strain>
    </source>
</reference>
<accession>A0A5C3ETC7</accession>
<evidence type="ECO:0000313" key="4">
    <source>
        <dbReference type="EMBL" id="SPO34767.1"/>
    </source>
</evidence>
<feature type="compositionally biased region" description="Basic residues" evidence="1">
    <location>
        <begin position="192"/>
        <end position="201"/>
    </location>
</feature>
<feature type="domain" description="HPP transmembrane region" evidence="3">
    <location>
        <begin position="235"/>
        <end position="412"/>
    </location>
</feature>
<feature type="region of interest" description="Disordered" evidence="1">
    <location>
        <begin position="1"/>
        <end position="203"/>
    </location>
</feature>
<feature type="compositionally biased region" description="Acidic residues" evidence="1">
    <location>
        <begin position="78"/>
        <end position="100"/>
    </location>
</feature>
<sequence>MSQERHHLRSHSRGRFSYPSNPASASSTTSAANRRSDRSSSRASFLGRPRQRTYQVADDAAATRWRSESRTVRGSVDGDAEIHDDDDDDDGFVFTDEDEDGQAKQHEQRTARNKAQPRKGYKSTSISPPPNRDLAPSQQATTPSQASSLPASSSQQSPPAPSSGPTPPVNAPANDLEKQQPQPGQTGDEGQHHHHHHRPPRLSRVPYPIAHFLGYRSEKTKDRALIRPVEKLPRKLETLIWAWIGALIGLGFVMILFSRWDMFSMSSNTPTTSWTAPIIVGSFGASSVILYGTPASPLGQPRSFVLGQFISALVGCCVLKLFELNSNYNPQLINDSHSLVWVAGGISVATALCAMIITDTIHPPGGATALLITTSPPVIRLGWKYLPVILLSSVIMVTWAMLWMNLGRAKYPTFWIEPSNKAVTLASLGIWTRNAPGGGGGGGGGKKDQEKNNKSK</sequence>
<feature type="region of interest" description="Disordered" evidence="1">
    <location>
        <begin position="436"/>
        <end position="456"/>
    </location>
</feature>
<feature type="compositionally biased region" description="Basic residues" evidence="1">
    <location>
        <begin position="1"/>
        <end position="14"/>
    </location>
</feature>
<dbReference type="PANTHER" id="PTHR33741">
    <property type="entry name" value="TRANSMEMBRANE PROTEIN DDB_G0269096-RELATED"/>
    <property type="match status" value="1"/>
</dbReference>
<feature type="compositionally biased region" description="Low complexity" evidence="1">
    <location>
        <begin position="19"/>
        <end position="33"/>
    </location>
</feature>
<feature type="transmembrane region" description="Helical" evidence="2">
    <location>
        <begin position="385"/>
        <end position="406"/>
    </location>
</feature>
<feature type="compositionally biased region" description="Basic and acidic residues" evidence="1">
    <location>
        <begin position="445"/>
        <end position="456"/>
    </location>
</feature>
<keyword evidence="2" id="KW-0472">Membrane</keyword>
<feature type="compositionally biased region" description="Basic and acidic residues" evidence="1">
    <location>
        <begin position="101"/>
        <end position="110"/>
    </location>
</feature>
<feature type="compositionally biased region" description="Pro residues" evidence="1">
    <location>
        <begin position="158"/>
        <end position="170"/>
    </location>
</feature>
<organism evidence="4 5">
    <name type="scientific">Pseudozyma flocculosa</name>
    <dbReference type="NCBI Taxonomy" id="84751"/>
    <lineage>
        <taxon>Eukaryota</taxon>
        <taxon>Fungi</taxon>
        <taxon>Dikarya</taxon>
        <taxon>Basidiomycota</taxon>
        <taxon>Ustilaginomycotina</taxon>
        <taxon>Ustilaginomycetes</taxon>
        <taxon>Ustilaginales</taxon>
        <taxon>Ustilaginaceae</taxon>
        <taxon>Pseudozyma</taxon>
    </lineage>
</organism>
<dbReference type="Pfam" id="PF04982">
    <property type="entry name" value="TM_HPP"/>
    <property type="match status" value="1"/>
</dbReference>
<dbReference type="Proteomes" id="UP000323386">
    <property type="component" value="Unassembled WGS sequence"/>
</dbReference>
<proteinExistence type="predicted"/>
<keyword evidence="2" id="KW-1133">Transmembrane helix</keyword>
<keyword evidence="5" id="KW-1185">Reference proteome</keyword>
<evidence type="ECO:0000256" key="1">
    <source>
        <dbReference type="SAM" id="MobiDB-lite"/>
    </source>
</evidence>
<feature type="transmembrane region" description="Helical" evidence="2">
    <location>
        <begin position="304"/>
        <end position="322"/>
    </location>
</feature>
<dbReference type="InterPro" id="IPR058581">
    <property type="entry name" value="TM_HPP"/>
</dbReference>
<dbReference type="OrthoDB" id="2016548at2759"/>
<dbReference type="EMBL" id="OOIP01000001">
    <property type="protein sequence ID" value="SPO34767.1"/>
    <property type="molecule type" value="Genomic_DNA"/>
</dbReference>
<gene>
    <name evidence="4" type="ORF">PSFLO_00238</name>
</gene>
<dbReference type="InterPro" id="IPR007065">
    <property type="entry name" value="HPP"/>
</dbReference>
<name>A0A5C3ETC7_9BASI</name>
<protein>
    <recommendedName>
        <fullName evidence="3">HPP transmembrane region domain-containing protein</fullName>
    </recommendedName>
</protein>
<feature type="compositionally biased region" description="Low complexity" evidence="1">
    <location>
        <begin position="135"/>
        <end position="157"/>
    </location>
</feature>
<dbReference type="AlphaFoldDB" id="A0A5C3ETC7"/>
<evidence type="ECO:0000313" key="5">
    <source>
        <dbReference type="Proteomes" id="UP000323386"/>
    </source>
</evidence>
<evidence type="ECO:0000259" key="3">
    <source>
        <dbReference type="Pfam" id="PF04982"/>
    </source>
</evidence>
<feature type="compositionally biased region" description="Basic residues" evidence="1">
    <location>
        <begin position="111"/>
        <end position="121"/>
    </location>
</feature>
<feature type="transmembrane region" description="Helical" evidence="2">
    <location>
        <begin position="272"/>
        <end position="292"/>
    </location>
</feature>
<keyword evidence="2" id="KW-0812">Transmembrane</keyword>
<evidence type="ECO:0000256" key="2">
    <source>
        <dbReference type="SAM" id="Phobius"/>
    </source>
</evidence>
<feature type="transmembrane region" description="Helical" evidence="2">
    <location>
        <begin position="240"/>
        <end position="260"/>
    </location>
</feature>
<dbReference type="PANTHER" id="PTHR33741:SF5">
    <property type="entry name" value="TRANSMEMBRANE PROTEIN DDB_G0269096-RELATED"/>
    <property type="match status" value="1"/>
</dbReference>